<feature type="signal peptide" evidence="1">
    <location>
        <begin position="1"/>
        <end position="18"/>
    </location>
</feature>
<dbReference type="RefSeq" id="WP_167184002.1">
    <property type="nucleotide sequence ID" value="NZ_JAASQL010000001.1"/>
</dbReference>
<evidence type="ECO:0000256" key="1">
    <source>
        <dbReference type="SAM" id="SignalP"/>
    </source>
</evidence>
<evidence type="ECO:0000313" key="4">
    <source>
        <dbReference type="Proteomes" id="UP000745859"/>
    </source>
</evidence>
<feature type="chain" id="PRO_5045224579" description="Outer membrane protein beta-barrel domain-containing protein" evidence="1">
    <location>
        <begin position="19"/>
        <end position="215"/>
    </location>
</feature>
<dbReference type="Pfam" id="PF13568">
    <property type="entry name" value="OMP_b-brl_2"/>
    <property type="match status" value="1"/>
</dbReference>
<reference evidence="3 4" key="1">
    <citation type="submission" date="2020-03" db="EMBL/GenBank/DDBJ databases">
        <title>Genomic Encyclopedia of Type Strains, Phase IV (KMG-IV): sequencing the most valuable type-strain genomes for metagenomic binning, comparative biology and taxonomic classification.</title>
        <authorList>
            <person name="Goeker M."/>
        </authorList>
    </citation>
    <scope>NUCLEOTIDE SEQUENCE [LARGE SCALE GENOMIC DNA]</scope>
    <source>
        <strain evidence="3 4">DSM 101599</strain>
    </source>
</reference>
<sequence length="215" mass="24158">MIRLIAFFLFLTCTFSYAQKEKITQLENFDNKPLRYGYYLGLHYKGYAIKASNASITPGVGFQLGVLADLHLNNYISVIAEPGVLSSTNKLTLANETIQMPTTHFHLPISFKFTTQRINNVSAYFSTGISYNYNFTAEKNIGDGGAKPNDFVLTKHNFMGEIALGTHFYFPYFKFSPSIRGIYGFNNEYKGLGTTAKNSLNSLKSRAILLTLTFQ</sequence>
<name>A0ABX0U617_9FLAO</name>
<dbReference type="EMBL" id="JAASQL010000001">
    <property type="protein sequence ID" value="NIJ44287.1"/>
    <property type="molecule type" value="Genomic_DNA"/>
</dbReference>
<dbReference type="InterPro" id="IPR025665">
    <property type="entry name" value="Beta-barrel_OMP_2"/>
</dbReference>
<feature type="domain" description="Outer membrane protein beta-barrel" evidence="2">
    <location>
        <begin position="18"/>
        <end position="188"/>
    </location>
</feature>
<keyword evidence="1" id="KW-0732">Signal</keyword>
<protein>
    <recommendedName>
        <fullName evidence="2">Outer membrane protein beta-barrel domain-containing protein</fullName>
    </recommendedName>
</protein>
<comment type="caution">
    <text evidence="3">The sequence shown here is derived from an EMBL/GenBank/DDBJ whole genome shotgun (WGS) entry which is preliminary data.</text>
</comment>
<gene>
    <name evidence="3" type="ORF">FHR24_000726</name>
</gene>
<dbReference type="Proteomes" id="UP000745859">
    <property type="component" value="Unassembled WGS sequence"/>
</dbReference>
<proteinExistence type="predicted"/>
<accession>A0ABX0U617</accession>
<evidence type="ECO:0000313" key="3">
    <source>
        <dbReference type="EMBL" id="NIJ44287.1"/>
    </source>
</evidence>
<organism evidence="3 4">
    <name type="scientific">Wenyingzhuangia heitensis</name>
    <dbReference type="NCBI Taxonomy" id="1487859"/>
    <lineage>
        <taxon>Bacteria</taxon>
        <taxon>Pseudomonadati</taxon>
        <taxon>Bacteroidota</taxon>
        <taxon>Flavobacteriia</taxon>
        <taxon>Flavobacteriales</taxon>
        <taxon>Flavobacteriaceae</taxon>
        <taxon>Wenyingzhuangia</taxon>
    </lineage>
</organism>
<keyword evidence="4" id="KW-1185">Reference proteome</keyword>
<evidence type="ECO:0000259" key="2">
    <source>
        <dbReference type="Pfam" id="PF13568"/>
    </source>
</evidence>